<name>A0A847J5I8_9LACT</name>
<reference evidence="1 2" key="1">
    <citation type="journal article" date="2020" name="Biotechnol. Biofuels">
        <title>New insights from the biogas microbiome by comprehensive genome-resolved metagenomics of nearly 1600 species originating from multiple anaerobic digesters.</title>
        <authorList>
            <person name="Campanaro S."/>
            <person name="Treu L."/>
            <person name="Rodriguez-R L.M."/>
            <person name="Kovalovszki A."/>
            <person name="Ziels R.M."/>
            <person name="Maus I."/>
            <person name="Zhu X."/>
            <person name="Kougias P.G."/>
            <person name="Basile A."/>
            <person name="Luo G."/>
            <person name="Schluter A."/>
            <person name="Konstantinidis K.T."/>
            <person name="Angelidaki I."/>
        </authorList>
    </citation>
    <scope>NUCLEOTIDE SEQUENCE [LARGE SCALE GENOMIC DNA]</scope>
    <source>
        <strain evidence="1">AS27yjCOA_61</strain>
    </source>
</reference>
<evidence type="ECO:0000313" key="2">
    <source>
        <dbReference type="Proteomes" id="UP000559962"/>
    </source>
</evidence>
<comment type="caution">
    <text evidence="1">The sequence shown here is derived from an EMBL/GenBank/DDBJ whole genome shotgun (WGS) entry which is preliminary data.</text>
</comment>
<dbReference type="Proteomes" id="UP000559962">
    <property type="component" value="Unassembled WGS sequence"/>
</dbReference>
<evidence type="ECO:0000313" key="1">
    <source>
        <dbReference type="EMBL" id="NLH36113.1"/>
    </source>
</evidence>
<sequence length="127" mass="14206">MFRLVLNGVTNALEIRKLLWILSDEVIAEAVRKLVNRQILKVDLSAGIMRLSDPIDAIIQKCSSDVYELEIPEAIAPNDNTVIHIQGRSTQQFNTAILEALLPNVNLEFLNNSIDFYISKVGDNSGR</sequence>
<gene>
    <name evidence="1" type="ORF">GX453_08890</name>
</gene>
<dbReference type="AlphaFoldDB" id="A0A847J5I8"/>
<accession>A0A847J5I8</accession>
<dbReference type="EMBL" id="JAAYVO010000120">
    <property type="protein sequence ID" value="NLH36113.1"/>
    <property type="molecule type" value="Genomic_DNA"/>
</dbReference>
<proteinExistence type="predicted"/>
<protein>
    <submittedName>
        <fullName evidence="1">Uncharacterized protein</fullName>
    </submittedName>
</protein>
<organism evidence="1 2">
    <name type="scientific">Pseudolactococcus chungangensis</name>
    <dbReference type="NCBI Taxonomy" id="451457"/>
    <lineage>
        <taxon>Bacteria</taxon>
        <taxon>Bacillati</taxon>
        <taxon>Bacillota</taxon>
        <taxon>Bacilli</taxon>
        <taxon>Lactobacillales</taxon>
        <taxon>Streptococcaceae</taxon>
        <taxon>Pseudolactococcus</taxon>
    </lineage>
</organism>